<organism evidence="2 3">
    <name type="scientific">Nocardioides dubius</name>
    <dbReference type="NCBI Taxonomy" id="317019"/>
    <lineage>
        <taxon>Bacteria</taxon>
        <taxon>Bacillati</taxon>
        <taxon>Actinomycetota</taxon>
        <taxon>Actinomycetes</taxon>
        <taxon>Propionibacteriales</taxon>
        <taxon>Nocardioidaceae</taxon>
        <taxon>Nocardioides</taxon>
    </lineage>
</organism>
<protein>
    <recommendedName>
        <fullName evidence="4">DUF2157 domain-containing protein</fullName>
    </recommendedName>
</protein>
<feature type="transmembrane region" description="Helical" evidence="1">
    <location>
        <begin position="91"/>
        <end position="112"/>
    </location>
</feature>
<keyword evidence="1" id="KW-0812">Transmembrane</keyword>
<dbReference type="EMBL" id="BAAALG010000009">
    <property type="protein sequence ID" value="GAA1103231.1"/>
    <property type="molecule type" value="Genomic_DNA"/>
</dbReference>
<proteinExistence type="predicted"/>
<feature type="transmembrane region" description="Helical" evidence="1">
    <location>
        <begin position="238"/>
        <end position="262"/>
    </location>
</feature>
<sequence length="400" mass="41091">MSESFPRPDGTVTAMSQQPTEFDPFRSALGDLVSSGSITPAQADAAWRAGIGQPAILHRGETVAVALGTTLLSAAVTLALWWSRFDDGLDWAVYGPGLGAALGLVVVALLAWKLVGDPERRANLIAWPGAAGAVGVGLMIGVGMDDTAGTVYVVGAVILALSVVGHLITPRPPFLFSALLGLLMLYLQAVEDLFGDALDIDELGDNAGMVSAVATVLFVVVVTILGRRYLPGGEMLGVVVGLVGTLALTVLAIGLGVIGFFMSMFDAFTSDFATGFGESGPDGLSVTDELPSAVEGGEFGGPAMDNVPFGDSGPQAGVFDNDLWVVLLCGAALVGFWLWLAWRDGPVGYRVLGLTTGAVLVPVVSVALGTEHPGVWTVVALAGGLLVFGAVVSRAVIRSR</sequence>
<feature type="transmembrane region" description="Helical" evidence="1">
    <location>
        <begin position="124"/>
        <end position="144"/>
    </location>
</feature>
<accession>A0ABN1TUR4</accession>
<gene>
    <name evidence="2" type="ORF">GCM10009668_22500</name>
</gene>
<name>A0ABN1TUR4_9ACTN</name>
<feature type="transmembrane region" description="Helical" evidence="1">
    <location>
        <begin position="349"/>
        <end position="368"/>
    </location>
</feature>
<evidence type="ECO:0000313" key="2">
    <source>
        <dbReference type="EMBL" id="GAA1103231.1"/>
    </source>
</evidence>
<evidence type="ECO:0000256" key="1">
    <source>
        <dbReference type="SAM" id="Phobius"/>
    </source>
</evidence>
<feature type="transmembrane region" description="Helical" evidence="1">
    <location>
        <begin position="209"/>
        <end position="226"/>
    </location>
</feature>
<feature type="transmembrane region" description="Helical" evidence="1">
    <location>
        <begin position="150"/>
        <end position="168"/>
    </location>
</feature>
<keyword evidence="1" id="KW-0472">Membrane</keyword>
<feature type="transmembrane region" description="Helical" evidence="1">
    <location>
        <begin position="323"/>
        <end position="342"/>
    </location>
</feature>
<evidence type="ECO:0000313" key="3">
    <source>
        <dbReference type="Proteomes" id="UP001501581"/>
    </source>
</evidence>
<keyword evidence="3" id="KW-1185">Reference proteome</keyword>
<keyword evidence="1" id="KW-1133">Transmembrane helix</keyword>
<reference evidence="2 3" key="1">
    <citation type="journal article" date="2019" name="Int. J. Syst. Evol. Microbiol.">
        <title>The Global Catalogue of Microorganisms (GCM) 10K type strain sequencing project: providing services to taxonomists for standard genome sequencing and annotation.</title>
        <authorList>
            <consortium name="The Broad Institute Genomics Platform"/>
            <consortium name="The Broad Institute Genome Sequencing Center for Infectious Disease"/>
            <person name="Wu L."/>
            <person name="Ma J."/>
        </authorList>
    </citation>
    <scope>NUCLEOTIDE SEQUENCE [LARGE SCALE GENOMIC DNA]</scope>
    <source>
        <strain evidence="2 3">JCM 13008</strain>
    </source>
</reference>
<dbReference type="Proteomes" id="UP001501581">
    <property type="component" value="Unassembled WGS sequence"/>
</dbReference>
<feature type="transmembrane region" description="Helical" evidence="1">
    <location>
        <begin position="374"/>
        <end position="397"/>
    </location>
</feature>
<evidence type="ECO:0008006" key="4">
    <source>
        <dbReference type="Google" id="ProtNLM"/>
    </source>
</evidence>
<comment type="caution">
    <text evidence="2">The sequence shown here is derived from an EMBL/GenBank/DDBJ whole genome shotgun (WGS) entry which is preliminary data.</text>
</comment>
<feature type="transmembrane region" description="Helical" evidence="1">
    <location>
        <begin position="63"/>
        <end position="85"/>
    </location>
</feature>
<feature type="transmembrane region" description="Helical" evidence="1">
    <location>
        <begin position="173"/>
        <end position="189"/>
    </location>
</feature>